<protein>
    <recommendedName>
        <fullName evidence="3">F-box domain-containing protein</fullName>
    </recommendedName>
</protein>
<comment type="caution">
    <text evidence="1">The sequence shown here is derived from an EMBL/GenBank/DDBJ whole genome shotgun (WGS) entry which is preliminary data.</text>
</comment>
<proteinExistence type="predicted"/>
<dbReference type="InterPro" id="IPR036047">
    <property type="entry name" value="F-box-like_dom_sf"/>
</dbReference>
<accession>A0A4Y7TD06</accession>
<name>A0A4Y7TD06_COPMI</name>
<organism evidence="1 2">
    <name type="scientific">Coprinellus micaceus</name>
    <name type="common">Glistening ink-cap mushroom</name>
    <name type="synonym">Coprinus micaceus</name>
    <dbReference type="NCBI Taxonomy" id="71717"/>
    <lineage>
        <taxon>Eukaryota</taxon>
        <taxon>Fungi</taxon>
        <taxon>Dikarya</taxon>
        <taxon>Basidiomycota</taxon>
        <taxon>Agaricomycotina</taxon>
        <taxon>Agaricomycetes</taxon>
        <taxon>Agaricomycetidae</taxon>
        <taxon>Agaricales</taxon>
        <taxon>Agaricineae</taxon>
        <taxon>Psathyrellaceae</taxon>
        <taxon>Coprinellus</taxon>
    </lineage>
</organism>
<dbReference type="Proteomes" id="UP000298030">
    <property type="component" value="Unassembled WGS sequence"/>
</dbReference>
<sequence>MTFLSLFPPHSSPHPSVTISHVCRRWRNIALELPLLWTQIEVSNRPHTEAFISRARDCALDVSLTSHVGNSASYQELASSDEVGERFLRPIVDTLALCKENEWKALRLHLRINPSIPIALAWAVIPASCGKTFREIIINIACSDGQPTQEEYWEDIKGGIDLRDVPFTSLTLKMESADLCRVHAPWNRLTDLTVGPPTDLIPFEPAEVLDILAVTPHLISLAVTFRSPDSPFPFLDDMISLLPSNRKISLEALKYLTVLTDQQTLDFTSALILPVLTRLIARPNGNLVLEERTSGGIVDIVRRCGSHLVDLSLDYQLLTQSALECVLQHLPMVQSLILTTGDRGVEISNSQGVDRDQIRATLDPLLEKFISSDGALPGACLCPRLTNVIWGMSECTDNIRGGLVELIRKRREDERVGGRVARLESITVGFDKESPCRLEAVTEDLTHLGIDTRRVELKVRGHHRESRIVSYEVL</sequence>
<dbReference type="STRING" id="71717.A0A4Y7TD06"/>
<dbReference type="EMBL" id="QPFP01000016">
    <property type="protein sequence ID" value="TEB32055.1"/>
    <property type="molecule type" value="Genomic_DNA"/>
</dbReference>
<dbReference type="SUPFAM" id="SSF81383">
    <property type="entry name" value="F-box domain"/>
    <property type="match status" value="1"/>
</dbReference>
<keyword evidence="2" id="KW-1185">Reference proteome</keyword>
<evidence type="ECO:0000313" key="1">
    <source>
        <dbReference type="EMBL" id="TEB32055.1"/>
    </source>
</evidence>
<dbReference type="OrthoDB" id="2269034at2759"/>
<dbReference type="AlphaFoldDB" id="A0A4Y7TD06"/>
<evidence type="ECO:0008006" key="3">
    <source>
        <dbReference type="Google" id="ProtNLM"/>
    </source>
</evidence>
<reference evidence="1 2" key="1">
    <citation type="journal article" date="2019" name="Nat. Ecol. Evol.">
        <title>Megaphylogeny resolves global patterns of mushroom evolution.</title>
        <authorList>
            <person name="Varga T."/>
            <person name="Krizsan K."/>
            <person name="Foldi C."/>
            <person name="Dima B."/>
            <person name="Sanchez-Garcia M."/>
            <person name="Sanchez-Ramirez S."/>
            <person name="Szollosi G.J."/>
            <person name="Szarkandi J.G."/>
            <person name="Papp V."/>
            <person name="Albert L."/>
            <person name="Andreopoulos W."/>
            <person name="Angelini C."/>
            <person name="Antonin V."/>
            <person name="Barry K.W."/>
            <person name="Bougher N.L."/>
            <person name="Buchanan P."/>
            <person name="Buyck B."/>
            <person name="Bense V."/>
            <person name="Catcheside P."/>
            <person name="Chovatia M."/>
            <person name="Cooper J."/>
            <person name="Damon W."/>
            <person name="Desjardin D."/>
            <person name="Finy P."/>
            <person name="Geml J."/>
            <person name="Haridas S."/>
            <person name="Hughes K."/>
            <person name="Justo A."/>
            <person name="Karasinski D."/>
            <person name="Kautmanova I."/>
            <person name="Kiss B."/>
            <person name="Kocsube S."/>
            <person name="Kotiranta H."/>
            <person name="LaButti K.M."/>
            <person name="Lechner B.E."/>
            <person name="Liimatainen K."/>
            <person name="Lipzen A."/>
            <person name="Lukacs Z."/>
            <person name="Mihaltcheva S."/>
            <person name="Morgado L.N."/>
            <person name="Niskanen T."/>
            <person name="Noordeloos M.E."/>
            <person name="Ohm R.A."/>
            <person name="Ortiz-Santana B."/>
            <person name="Ovrebo C."/>
            <person name="Racz N."/>
            <person name="Riley R."/>
            <person name="Savchenko A."/>
            <person name="Shiryaev A."/>
            <person name="Soop K."/>
            <person name="Spirin V."/>
            <person name="Szebenyi C."/>
            <person name="Tomsovsky M."/>
            <person name="Tulloss R.E."/>
            <person name="Uehling J."/>
            <person name="Grigoriev I.V."/>
            <person name="Vagvolgyi C."/>
            <person name="Papp T."/>
            <person name="Martin F.M."/>
            <person name="Miettinen O."/>
            <person name="Hibbett D.S."/>
            <person name="Nagy L.G."/>
        </authorList>
    </citation>
    <scope>NUCLEOTIDE SEQUENCE [LARGE SCALE GENOMIC DNA]</scope>
    <source>
        <strain evidence="1 2">FP101781</strain>
    </source>
</reference>
<evidence type="ECO:0000313" key="2">
    <source>
        <dbReference type="Proteomes" id="UP000298030"/>
    </source>
</evidence>
<gene>
    <name evidence="1" type="ORF">FA13DRAFT_1731814</name>
</gene>